<dbReference type="InterPro" id="IPR045028">
    <property type="entry name" value="DinG/Rad3-like"/>
</dbReference>
<name>A0ABU7RAE0_9ACTN</name>
<dbReference type="SUPFAM" id="SSF52540">
    <property type="entry name" value="P-loop containing nucleoside triphosphate hydrolases"/>
    <property type="match status" value="1"/>
</dbReference>
<dbReference type="InterPro" id="IPR012337">
    <property type="entry name" value="RNaseH-like_sf"/>
</dbReference>
<dbReference type="RefSeq" id="WP_330958323.1">
    <property type="nucleotide sequence ID" value="NZ_JAZGJQ010000005.1"/>
</dbReference>
<keyword evidence="7" id="KW-0347">Helicase</keyword>
<evidence type="ECO:0000313" key="8">
    <source>
        <dbReference type="Proteomes" id="UP001332931"/>
    </source>
</evidence>
<keyword evidence="8" id="KW-1185">Reference proteome</keyword>
<evidence type="ECO:0000313" key="7">
    <source>
        <dbReference type="EMBL" id="MEE6147555.1"/>
    </source>
</evidence>
<proteinExistence type="inferred from homology"/>
<evidence type="ECO:0000256" key="1">
    <source>
        <dbReference type="ARBA" id="ARBA00022741"/>
    </source>
</evidence>
<evidence type="ECO:0000256" key="5">
    <source>
        <dbReference type="SAM" id="MobiDB-lite"/>
    </source>
</evidence>
<dbReference type="InterPro" id="IPR014013">
    <property type="entry name" value="Helic_SF1/SF2_ATP-bd_DinG/Rad3"/>
</dbReference>
<dbReference type="InterPro" id="IPR027417">
    <property type="entry name" value="P-loop_NTPase"/>
</dbReference>
<comment type="caution">
    <text evidence="7">The sequence shown here is derived from an EMBL/GenBank/DDBJ whole genome shotgun (WGS) entry which is preliminary data.</text>
</comment>
<keyword evidence="1" id="KW-0547">Nucleotide-binding</keyword>
<comment type="similarity">
    <text evidence="4">Belongs to the helicase family. DinG subfamily.</text>
</comment>
<dbReference type="EMBL" id="JAZGJQ010000005">
    <property type="protein sequence ID" value="MEE6147555.1"/>
    <property type="molecule type" value="Genomic_DNA"/>
</dbReference>
<keyword evidence="2" id="KW-0378">Hydrolase</keyword>
<gene>
    <name evidence="7" type="ORF">VXJ25_06105</name>
</gene>
<feature type="compositionally biased region" description="Basic and acidic residues" evidence="5">
    <location>
        <begin position="1"/>
        <end position="11"/>
    </location>
</feature>
<accession>A0ABU7RAE0</accession>
<protein>
    <submittedName>
        <fullName evidence="7">Helicase C-terminal domain-containing protein</fullName>
    </submittedName>
</protein>
<dbReference type="Gene3D" id="3.30.420.10">
    <property type="entry name" value="Ribonuclease H-like superfamily/Ribonuclease H"/>
    <property type="match status" value="1"/>
</dbReference>
<dbReference type="PANTHER" id="PTHR11472:SF34">
    <property type="entry name" value="REGULATOR OF TELOMERE ELONGATION HELICASE 1"/>
    <property type="match status" value="1"/>
</dbReference>
<dbReference type="Pfam" id="PF00929">
    <property type="entry name" value="RNase_T"/>
    <property type="match status" value="1"/>
</dbReference>
<evidence type="ECO:0000256" key="2">
    <source>
        <dbReference type="ARBA" id="ARBA00022801"/>
    </source>
</evidence>
<evidence type="ECO:0000256" key="4">
    <source>
        <dbReference type="ARBA" id="ARBA00038058"/>
    </source>
</evidence>
<dbReference type="Gene3D" id="3.40.50.300">
    <property type="entry name" value="P-loop containing nucleotide triphosphate hydrolases"/>
    <property type="match status" value="2"/>
</dbReference>
<dbReference type="GO" id="GO:0004386">
    <property type="term" value="F:helicase activity"/>
    <property type="evidence" value="ECO:0007669"/>
    <property type="project" value="UniProtKB-KW"/>
</dbReference>
<reference evidence="7 8" key="1">
    <citation type="submission" date="2024-01" db="EMBL/GenBank/DDBJ databases">
        <title>Description of Olsenella sp. nov., isolated from pig feces.</title>
        <authorList>
            <person name="Chang Y.-H."/>
        </authorList>
    </citation>
    <scope>NUCLEOTIDE SEQUENCE [LARGE SCALE GENOMIC DNA]</scope>
    <source>
        <strain evidence="7 8">YH-ols2223</strain>
    </source>
</reference>
<dbReference type="PROSITE" id="PS51193">
    <property type="entry name" value="HELICASE_ATP_BIND_2"/>
    <property type="match status" value="1"/>
</dbReference>
<organism evidence="7 8">
    <name type="scientific">Olsenella absiana</name>
    <dbReference type="NCBI Taxonomy" id="3115222"/>
    <lineage>
        <taxon>Bacteria</taxon>
        <taxon>Bacillati</taxon>
        <taxon>Actinomycetota</taxon>
        <taxon>Coriobacteriia</taxon>
        <taxon>Coriobacteriales</taxon>
        <taxon>Atopobiaceae</taxon>
        <taxon>Olsenella</taxon>
    </lineage>
</organism>
<dbReference type="PANTHER" id="PTHR11472">
    <property type="entry name" value="DNA REPAIR DEAD HELICASE RAD3/XP-D SUBFAMILY MEMBER"/>
    <property type="match status" value="1"/>
</dbReference>
<dbReference type="InterPro" id="IPR036397">
    <property type="entry name" value="RNaseH_sf"/>
</dbReference>
<dbReference type="SMART" id="SM00491">
    <property type="entry name" value="HELICc2"/>
    <property type="match status" value="1"/>
</dbReference>
<feature type="region of interest" description="Disordered" evidence="5">
    <location>
        <begin position="1"/>
        <end position="22"/>
    </location>
</feature>
<dbReference type="InterPro" id="IPR013520">
    <property type="entry name" value="Ribonucl_H"/>
</dbReference>
<dbReference type="CDD" id="cd06127">
    <property type="entry name" value="DEDDh"/>
    <property type="match status" value="1"/>
</dbReference>
<feature type="domain" description="Helicase ATP-binding" evidence="6">
    <location>
        <begin position="294"/>
        <end position="582"/>
    </location>
</feature>
<dbReference type="SMART" id="SM00479">
    <property type="entry name" value="EXOIII"/>
    <property type="match status" value="1"/>
</dbReference>
<dbReference type="InterPro" id="IPR006555">
    <property type="entry name" value="ATP-dep_Helicase_C"/>
</dbReference>
<dbReference type="Proteomes" id="UP001332931">
    <property type="component" value="Unassembled WGS sequence"/>
</dbReference>
<evidence type="ECO:0000256" key="3">
    <source>
        <dbReference type="ARBA" id="ARBA00022840"/>
    </source>
</evidence>
<keyword evidence="3" id="KW-0067">ATP-binding</keyword>
<sequence>MPHTDKREEKGSQGVTLGSLLLPTTPSPIRSIYESLEERAKTYDFGLLEEDVVVLDTETTGLSFKNCELIEIAAARLSGREVVERYHTFVKPEGRIPPQIQALTNIKESDVVDAPGAEEAVAGLAEFVGGVPVLAHNAIFDRTFVEKVPGGKEVSDNWIDTLALSRIALPCLKSHRLSDMAQAFHCDSVTHRAMDDVDALCGMWRVILCGLAALPTGLLGRLADLHPEIDWAYRPIFSHLALETEGASFSLKEVRARLTMSARDCSKDDAAERLDPYDLPSRDEMDAAFAGDGVVSRMYHDFESRPEQVAMAQEVREALGTSTHRAIEAGTGVGKSMAYLLPAIEFAQRNNVTVGVATKTNALTDQLVAHELPALDAVLPDGVSFCALKGYDHYPCLLRLERAASGELPLSQVDMGYRSENAVGSDMLTAIAVTYAYSSQVLEGDLDALGIRWRFVPRSMLTIGPSDCIHNRCPFYPKECFIHGARRRAASADIVVTNHSLLLRNVAADNAILPPIRHWIIDEAHGFESEARRQWAEELSAEKTRETFERLGGSKTGTLHALLVSMAGREGSTLAVGLLTKAAASAARASTATASLYEAIHGLVGLADRTGGYENVTLWIDERVRESEEWQSVVSASTEAVEKLSETSKCLDEARESLAEVDPQLADGLGEATRGISEMTDAIKDIVVAPQDNMVYSAELYRQRKRIGQEKLVAEKLDIGADLAERWMPEMESVIFTSATMAVGKSFNHFNHAVGFDRLQAEKYKDLQLDSSYDFDNHMSVILAQDLPAPQDKSYLAALTDLLFDVHTSMEGSVLTLFTNRREMERVYADLKPRLEEAGLEVVCQERGSSPRQLRERFLAEKRLSLMALKSFWEGFDAAGDTLRCVVIPKLPFASPQDPLVKERELREDRAWWRYSLPDAVLSVKQAAGRLIRTAGDTGVLVLADSRLVTKRYGCDFINSLPSHNIQRLETENVGKYIRMWRTTHESTR</sequence>
<dbReference type="Pfam" id="PF13307">
    <property type="entry name" value="Helicase_C_2"/>
    <property type="match status" value="1"/>
</dbReference>
<evidence type="ECO:0000259" key="6">
    <source>
        <dbReference type="PROSITE" id="PS51193"/>
    </source>
</evidence>
<dbReference type="SUPFAM" id="SSF53098">
    <property type="entry name" value="Ribonuclease H-like"/>
    <property type="match status" value="1"/>
</dbReference>